<keyword evidence="6 9" id="KW-1133">Transmembrane helix</keyword>
<evidence type="ECO:0000256" key="6">
    <source>
        <dbReference type="ARBA" id="ARBA00022989"/>
    </source>
</evidence>
<evidence type="ECO:0000256" key="4">
    <source>
        <dbReference type="ARBA" id="ARBA00022679"/>
    </source>
</evidence>
<comment type="subcellular location">
    <subcellularLocation>
        <location evidence="1">Cell membrane</location>
        <topology evidence="1">Multi-pass membrane protein</topology>
    </subcellularLocation>
</comment>
<feature type="transmembrane region" description="Helical" evidence="9">
    <location>
        <begin position="83"/>
        <end position="103"/>
    </location>
</feature>
<evidence type="ECO:0000313" key="11">
    <source>
        <dbReference type="EMBL" id="TMQ49963.1"/>
    </source>
</evidence>
<feature type="transmembrane region" description="Helical" evidence="9">
    <location>
        <begin position="338"/>
        <end position="359"/>
    </location>
</feature>
<feature type="transmembrane region" description="Helical" evidence="9">
    <location>
        <begin position="146"/>
        <end position="167"/>
    </location>
</feature>
<evidence type="ECO:0000256" key="9">
    <source>
        <dbReference type="SAM" id="Phobius"/>
    </source>
</evidence>
<feature type="compositionally biased region" description="Low complexity" evidence="8">
    <location>
        <begin position="686"/>
        <end position="698"/>
    </location>
</feature>
<evidence type="ECO:0000256" key="1">
    <source>
        <dbReference type="ARBA" id="ARBA00004651"/>
    </source>
</evidence>
<dbReference type="GO" id="GO:0000030">
    <property type="term" value="F:mannosyltransferase activity"/>
    <property type="evidence" value="ECO:0007669"/>
    <property type="project" value="InterPro"/>
</dbReference>
<dbReference type="InterPro" id="IPR011990">
    <property type="entry name" value="TPR-like_helical_dom_sf"/>
</dbReference>
<keyword evidence="2" id="KW-1003">Cell membrane</keyword>
<dbReference type="InterPro" id="IPR050297">
    <property type="entry name" value="LipidA_mod_glycosyltrf_83"/>
</dbReference>
<evidence type="ECO:0000256" key="2">
    <source>
        <dbReference type="ARBA" id="ARBA00022475"/>
    </source>
</evidence>
<feature type="transmembrane region" description="Helical" evidence="9">
    <location>
        <begin position="174"/>
        <end position="193"/>
    </location>
</feature>
<dbReference type="EMBL" id="VBOT01000110">
    <property type="protein sequence ID" value="TMQ49963.1"/>
    <property type="molecule type" value="Genomic_DNA"/>
</dbReference>
<proteinExistence type="predicted"/>
<feature type="transmembrane region" description="Helical" evidence="9">
    <location>
        <begin position="123"/>
        <end position="140"/>
    </location>
</feature>
<comment type="caution">
    <text evidence="11">The sequence shown here is derived from an EMBL/GenBank/DDBJ whole genome shotgun (WGS) entry which is preliminary data.</text>
</comment>
<evidence type="ECO:0000259" key="10">
    <source>
        <dbReference type="Pfam" id="PF02366"/>
    </source>
</evidence>
<feature type="compositionally biased region" description="Basic and acidic residues" evidence="8">
    <location>
        <begin position="249"/>
        <end position="258"/>
    </location>
</feature>
<evidence type="ECO:0000256" key="3">
    <source>
        <dbReference type="ARBA" id="ARBA00022676"/>
    </source>
</evidence>
<feature type="transmembrane region" description="Helical" evidence="9">
    <location>
        <begin position="366"/>
        <end position="385"/>
    </location>
</feature>
<dbReference type="GO" id="GO:0005886">
    <property type="term" value="C:plasma membrane"/>
    <property type="evidence" value="ECO:0007669"/>
    <property type="project" value="UniProtKB-SubCell"/>
</dbReference>
<protein>
    <submittedName>
        <fullName evidence="11">Glycosyltransferase family 39 protein</fullName>
    </submittedName>
</protein>
<dbReference type="Proteomes" id="UP000320184">
    <property type="component" value="Unassembled WGS sequence"/>
</dbReference>
<feature type="transmembrane region" description="Helical" evidence="9">
    <location>
        <begin position="391"/>
        <end position="411"/>
    </location>
</feature>
<evidence type="ECO:0000256" key="8">
    <source>
        <dbReference type="SAM" id="MobiDB-lite"/>
    </source>
</evidence>
<dbReference type="PANTHER" id="PTHR33908:SF11">
    <property type="entry name" value="MEMBRANE PROTEIN"/>
    <property type="match status" value="1"/>
</dbReference>
<accession>A0A538SF16</accession>
<feature type="domain" description="ArnT-like N-terminal" evidence="10">
    <location>
        <begin position="125"/>
        <end position="227"/>
    </location>
</feature>
<reference evidence="11 12" key="1">
    <citation type="journal article" date="2019" name="Nat. Microbiol.">
        <title>Mediterranean grassland soil C-N compound turnover is dependent on rainfall and depth, and is mediated by genomically divergent microorganisms.</title>
        <authorList>
            <person name="Diamond S."/>
            <person name="Andeer P.F."/>
            <person name="Li Z."/>
            <person name="Crits-Christoph A."/>
            <person name="Burstein D."/>
            <person name="Anantharaman K."/>
            <person name="Lane K.R."/>
            <person name="Thomas B.C."/>
            <person name="Pan C."/>
            <person name="Northen T.R."/>
            <person name="Banfield J.F."/>
        </authorList>
    </citation>
    <scope>NUCLEOTIDE SEQUENCE [LARGE SCALE GENOMIC DNA]</scope>
    <source>
        <strain evidence="11">WS_3</strain>
    </source>
</reference>
<dbReference type="SUPFAM" id="SSF48452">
    <property type="entry name" value="TPR-like"/>
    <property type="match status" value="1"/>
</dbReference>
<feature type="transmembrane region" description="Helical" evidence="9">
    <location>
        <begin position="279"/>
        <end position="301"/>
    </location>
</feature>
<keyword evidence="5 9" id="KW-0812">Transmembrane</keyword>
<dbReference type="AlphaFoldDB" id="A0A538SF16"/>
<dbReference type="PANTHER" id="PTHR33908">
    <property type="entry name" value="MANNOSYLTRANSFERASE YKCB-RELATED"/>
    <property type="match status" value="1"/>
</dbReference>
<evidence type="ECO:0000256" key="7">
    <source>
        <dbReference type="ARBA" id="ARBA00023136"/>
    </source>
</evidence>
<feature type="region of interest" description="Disordered" evidence="8">
    <location>
        <begin position="686"/>
        <end position="716"/>
    </location>
</feature>
<feature type="transmembrane region" description="Helical" evidence="9">
    <location>
        <begin position="20"/>
        <end position="44"/>
    </location>
</feature>
<keyword evidence="3" id="KW-0328">Glycosyltransferase</keyword>
<feature type="compositionally biased region" description="Basic and acidic residues" evidence="8">
    <location>
        <begin position="699"/>
        <end position="708"/>
    </location>
</feature>
<feature type="transmembrane region" description="Helical" evidence="9">
    <location>
        <begin position="423"/>
        <end position="440"/>
    </location>
</feature>
<dbReference type="InterPro" id="IPR003342">
    <property type="entry name" value="ArnT-like_N"/>
</dbReference>
<name>A0A538SF16_UNCEI</name>
<gene>
    <name evidence="11" type="ORF">E6K73_08950</name>
</gene>
<dbReference type="GO" id="GO:0016763">
    <property type="term" value="F:pentosyltransferase activity"/>
    <property type="evidence" value="ECO:0007669"/>
    <property type="project" value="TreeGrafter"/>
</dbReference>
<dbReference type="Pfam" id="PF02366">
    <property type="entry name" value="PMT"/>
    <property type="match status" value="1"/>
</dbReference>
<feature type="region of interest" description="Disordered" evidence="8">
    <location>
        <begin position="235"/>
        <end position="269"/>
    </location>
</feature>
<evidence type="ECO:0000256" key="5">
    <source>
        <dbReference type="ARBA" id="ARBA00022692"/>
    </source>
</evidence>
<dbReference type="GO" id="GO:0009103">
    <property type="term" value="P:lipopolysaccharide biosynthetic process"/>
    <property type="evidence" value="ECO:0007669"/>
    <property type="project" value="UniProtKB-ARBA"/>
</dbReference>
<keyword evidence="7 9" id="KW-0472">Membrane</keyword>
<sequence>MSPTGPDPSPAARGAAQGRVPLVVCSAIALAALALRLHGIGWGLPEVFEEAYPFKEAWEMWGWGPQRGLDLNPHFFKYPSLTLYLQFLVQGILYVAMRAGGIISSAPDFRALLAADPTPFYRCGRAVTALFGAATVFPAFELARRAAGPWAAVVAGALVAVSMPLIAKSQVIEVDVPLAFFVTLGLLGSLELFERPGLRKALTVGVVAGLAASTKYPGLILALPVAIAPFLGRTGAGGERPRSKASGKIAREKSVPPRRERHPQPVSKTKAVHRGPARIVLSLVALGGLVAAFSLTSPFVLLDRGTFLSQLAEEREHMAMGHFGVAGGASWWAYARAWFGPVAGWPMGLLSLAGLAVYALGLRRRWAILIASFLVPYYAIVGSWSMKADRYLLPLLPAAAVVAASAIADAAAALRRHPRGAKLSFVALPLAGLALAWPSLAELPRHLAGARPDTRALARRWIETHVPEGSFVVSEFYGPSLLSPLEASRWDPEVREALARRKFRAPLYAVQQLPMYQVEPERSARFYDPRLYPAADAVIVTSSVRDRYRADPVRFAAQLAFYDTLEARFARAAVFDPFHPKGGAGPEIVIYRNPARNPPFARRASVAPPESLDTSLPPAGGEPFFYYNLGLNYEWWGRTDAALRCYQRGLSFTRFEPRYYALVVDRMAEALTRRGAPDSAMRFLAQAESAAPSPAQAEQVRRSREWRSRRPGVRGR</sequence>
<keyword evidence="4 11" id="KW-0808">Transferase</keyword>
<dbReference type="GO" id="GO:0006493">
    <property type="term" value="P:protein O-linked glycosylation"/>
    <property type="evidence" value="ECO:0007669"/>
    <property type="project" value="InterPro"/>
</dbReference>
<organism evidence="11 12">
    <name type="scientific">Eiseniibacteriota bacterium</name>
    <dbReference type="NCBI Taxonomy" id="2212470"/>
    <lineage>
        <taxon>Bacteria</taxon>
        <taxon>Candidatus Eiseniibacteriota</taxon>
    </lineage>
</organism>
<dbReference type="Gene3D" id="1.25.40.10">
    <property type="entry name" value="Tetratricopeptide repeat domain"/>
    <property type="match status" value="1"/>
</dbReference>
<evidence type="ECO:0000313" key="12">
    <source>
        <dbReference type="Proteomes" id="UP000320184"/>
    </source>
</evidence>